<reference evidence="2 3" key="1">
    <citation type="submission" date="2022-08" db="EMBL/GenBank/DDBJ databases">
        <title>Genome Sequence of the sulphate-reducing bacterium, Pseudodesulfovibrio sp. SYK.</title>
        <authorList>
            <person name="Kondo R."/>
            <person name="Kataoka T."/>
        </authorList>
    </citation>
    <scope>NUCLEOTIDE SEQUENCE [LARGE SCALE GENOMIC DNA]</scope>
    <source>
        <strain evidence="2 3">SYK</strain>
    </source>
</reference>
<name>A0ABN6S7X3_9BACT</name>
<dbReference type="InterPro" id="IPR003607">
    <property type="entry name" value="HD/PDEase_dom"/>
</dbReference>
<proteinExistence type="predicted"/>
<evidence type="ECO:0000313" key="3">
    <source>
        <dbReference type="Proteomes" id="UP001317742"/>
    </source>
</evidence>
<dbReference type="RefSeq" id="WP_281760782.1">
    <property type="nucleotide sequence ID" value="NZ_AP026709.1"/>
</dbReference>
<dbReference type="Proteomes" id="UP001317742">
    <property type="component" value="Chromosome"/>
</dbReference>
<dbReference type="SUPFAM" id="SSF109604">
    <property type="entry name" value="HD-domain/PDEase-like"/>
    <property type="match status" value="1"/>
</dbReference>
<organism evidence="2 3">
    <name type="scientific">Pseudodesulfovibrio nedwellii</name>
    <dbReference type="NCBI Taxonomy" id="2973072"/>
    <lineage>
        <taxon>Bacteria</taxon>
        <taxon>Pseudomonadati</taxon>
        <taxon>Thermodesulfobacteriota</taxon>
        <taxon>Desulfovibrionia</taxon>
        <taxon>Desulfovibrionales</taxon>
        <taxon>Desulfovibrionaceae</taxon>
    </lineage>
</organism>
<feature type="domain" description="HD-GYP" evidence="1">
    <location>
        <begin position="6"/>
        <end position="201"/>
    </location>
</feature>
<dbReference type="PROSITE" id="PS51832">
    <property type="entry name" value="HD_GYP"/>
    <property type="match status" value="1"/>
</dbReference>
<dbReference type="CDD" id="cd00077">
    <property type="entry name" value="HDc"/>
    <property type="match status" value="1"/>
</dbReference>
<dbReference type="PANTHER" id="PTHR43155">
    <property type="entry name" value="CYCLIC DI-GMP PHOSPHODIESTERASE PA4108-RELATED"/>
    <property type="match status" value="1"/>
</dbReference>
<evidence type="ECO:0000259" key="1">
    <source>
        <dbReference type="PROSITE" id="PS51832"/>
    </source>
</evidence>
<dbReference type="Pfam" id="PF13487">
    <property type="entry name" value="HD_5"/>
    <property type="match status" value="1"/>
</dbReference>
<sequence length="201" mass="22334">MTQQLEKNDVLTTLISLAQAAEARNTLTRGHSERVAQVAHGIGLELDLPTKKLERLLLMGRLHNIGTAGVRDTVLLKTDKLTDSEYAHVKNHTILGAQMLAPIKELEDVAEVCLTHHERWNGSGYPHGLRGEEIPFAARLISTADVYVAIISERPHRDSMPEPVAADILNEEKGTLLCPLCVDAFQKWFDKTGSRIEIKDE</sequence>
<dbReference type="EMBL" id="AP026709">
    <property type="protein sequence ID" value="BDQ38283.1"/>
    <property type="molecule type" value="Genomic_DNA"/>
</dbReference>
<gene>
    <name evidence="2" type="ORF">SYK_26430</name>
</gene>
<accession>A0ABN6S7X3</accession>
<dbReference type="InterPro" id="IPR037522">
    <property type="entry name" value="HD_GYP_dom"/>
</dbReference>
<dbReference type="PANTHER" id="PTHR43155:SF2">
    <property type="entry name" value="CYCLIC DI-GMP PHOSPHODIESTERASE PA4108"/>
    <property type="match status" value="1"/>
</dbReference>
<protein>
    <recommendedName>
        <fullName evidence="1">HD-GYP domain-containing protein</fullName>
    </recommendedName>
</protein>
<keyword evidence="3" id="KW-1185">Reference proteome</keyword>
<evidence type="ECO:0000313" key="2">
    <source>
        <dbReference type="EMBL" id="BDQ38283.1"/>
    </source>
</evidence>
<dbReference type="Gene3D" id="1.10.3210.10">
    <property type="entry name" value="Hypothetical protein af1432"/>
    <property type="match status" value="1"/>
</dbReference>